<evidence type="ECO:0000256" key="2">
    <source>
        <dbReference type="ARBA" id="ARBA00006464"/>
    </source>
</evidence>
<keyword evidence="3" id="KW-1003">Cell membrane</keyword>
<name>A0ABU4X2C1_9HYPH</name>
<keyword evidence="5 9" id="KW-0812">Transmembrane</keyword>
<reference evidence="11 12" key="1">
    <citation type="submission" date="2023-08" db="EMBL/GenBank/DDBJ databases">
        <title>Implementing the SeqCode for naming new Mesorhizobium species isolated from Vachellia karroo root nodules.</title>
        <authorList>
            <person name="Van Lill M."/>
        </authorList>
    </citation>
    <scope>NUCLEOTIDE SEQUENCE [LARGE SCALE GENOMIC DNA]</scope>
    <source>
        <strain evidence="11 12">VK3E</strain>
    </source>
</reference>
<evidence type="ECO:0000256" key="5">
    <source>
        <dbReference type="ARBA" id="ARBA00022692"/>
    </source>
</evidence>
<evidence type="ECO:0000256" key="6">
    <source>
        <dbReference type="ARBA" id="ARBA00022989"/>
    </source>
</evidence>
<accession>A0ABU4X2C1</accession>
<dbReference type="InterPro" id="IPR003362">
    <property type="entry name" value="Bact_transf"/>
</dbReference>
<sequence length="195" mass="21765">MDVTVALIALVLAAPVMLVIALLVRLSDRGPAVFSHTRVGFGGKPFACYKFRTMVANSGQVLVDHLASNPEAAREWEQNWKLKHDPRITFLGHILRKSSLDELPQLINVLRGEMSCVGPRPVVPDELQRYGICAADYLKARPGLTGPWQVTGRDAMDYPSRVALDSRYVRNWSMWTDVVILGRTVFAVMKFDQAS</sequence>
<evidence type="ECO:0000256" key="4">
    <source>
        <dbReference type="ARBA" id="ARBA00022679"/>
    </source>
</evidence>
<feature type="domain" description="Bacterial sugar transferase" evidence="10">
    <location>
        <begin position="1"/>
        <end position="190"/>
    </location>
</feature>
<comment type="caution">
    <text evidence="11">The sequence shown here is derived from an EMBL/GenBank/DDBJ whole genome shotgun (WGS) entry which is preliminary data.</text>
</comment>
<dbReference type="Proteomes" id="UP001272097">
    <property type="component" value="Unassembled WGS sequence"/>
</dbReference>
<protein>
    <submittedName>
        <fullName evidence="11">Sugar transferase</fullName>
    </submittedName>
</protein>
<proteinExistence type="inferred from homology"/>
<evidence type="ECO:0000256" key="1">
    <source>
        <dbReference type="ARBA" id="ARBA00004236"/>
    </source>
</evidence>
<comment type="similarity">
    <text evidence="2">Belongs to the bacterial sugar transferase family.</text>
</comment>
<keyword evidence="7 9" id="KW-0472">Membrane</keyword>
<evidence type="ECO:0000256" key="3">
    <source>
        <dbReference type="ARBA" id="ARBA00022475"/>
    </source>
</evidence>
<evidence type="ECO:0000259" key="10">
    <source>
        <dbReference type="Pfam" id="PF02397"/>
    </source>
</evidence>
<keyword evidence="12" id="KW-1185">Reference proteome</keyword>
<keyword evidence="8" id="KW-0270">Exopolysaccharide synthesis</keyword>
<evidence type="ECO:0000313" key="12">
    <source>
        <dbReference type="Proteomes" id="UP001272097"/>
    </source>
</evidence>
<keyword evidence="4 11" id="KW-0808">Transferase</keyword>
<keyword evidence="6 9" id="KW-1133">Transmembrane helix</keyword>
<gene>
    <name evidence="11" type="ORF">RFM51_21535</name>
</gene>
<dbReference type="Pfam" id="PF02397">
    <property type="entry name" value="Bac_transf"/>
    <property type="match status" value="1"/>
</dbReference>
<dbReference type="GO" id="GO:0016740">
    <property type="term" value="F:transferase activity"/>
    <property type="evidence" value="ECO:0007669"/>
    <property type="project" value="UniProtKB-KW"/>
</dbReference>
<dbReference type="RefSeq" id="WP_320216164.1">
    <property type="nucleotide sequence ID" value="NZ_JAVIIS010000034.1"/>
</dbReference>
<dbReference type="PANTHER" id="PTHR30576">
    <property type="entry name" value="COLANIC BIOSYNTHESIS UDP-GLUCOSE LIPID CARRIER TRANSFERASE"/>
    <property type="match status" value="1"/>
</dbReference>
<evidence type="ECO:0000256" key="8">
    <source>
        <dbReference type="ARBA" id="ARBA00023169"/>
    </source>
</evidence>
<comment type="subcellular location">
    <subcellularLocation>
        <location evidence="1">Cell membrane</location>
    </subcellularLocation>
</comment>
<dbReference type="PANTHER" id="PTHR30576:SF4">
    <property type="entry name" value="UNDECAPRENYL-PHOSPHATE GALACTOSE PHOSPHOTRANSFERASE"/>
    <property type="match status" value="1"/>
</dbReference>
<organism evidence="11 12">
    <name type="scientific">Mesorhizobium australafricanum</name>
    <dbReference type="NCBI Taxonomy" id="3072311"/>
    <lineage>
        <taxon>Bacteria</taxon>
        <taxon>Pseudomonadati</taxon>
        <taxon>Pseudomonadota</taxon>
        <taxon>Alphaproteobacteria</taxon>
        <taxon>Hyphomicrobiales</taxon>
        <taxon>Phyllobacteriaceae</taxon>
        <taxon>Mesorhizobium</taxon>
    </lineage>
</organism>
<dbReference type="EMBL" id="JAVIIS010000034">
    <property type="protein sequence ID" value="MDX8442174.1"/>
    <property type="molecule type" value="Genomic_DNA"/>
</dbReference>
<evidence type="ECO:0000256" key="9">
    <source>
        <dbReference type="SAM" id="Phobius"/>
    </source>
</evidence>
<evidence type="ECO:0000313" key="11">
    <source>
        <dbReference type="EMBL" id="MDX8442174.1"/>
    </source>
</evidence>
<evidence type="ECO:0000256" key="7">
    <source>
        <dbReference type="ARBA" id="ARBA00023136"/>
    </source>
</evidence>
<feature type="transmembrane region" description="Helical" evidence="9">
    <location>
        <begin position="6"/>
        <end position="24"/>
    </location>
</feature>